<dbReference type="GO" id="GO:0005737">
    <property type="term" value="C:cytoplasm"/>
    <property type="evidence" value="ECO:0007669"/>
    <property type="project" value="TreeGrafter"/>
</dbReference>
<feature type="domain" description="Helicase ATP-binding" evidence="3">
    <location>
        <begin position="11"/>
        <end position="197"/>
    </location>
</feature>
<dbReference type="Pfam" id="PF00271">
    <property type="entry name" value="Helicase_C"/>
    <property type="match status" value="1"/>
</dbReference>
<gene>
    <name evidence="5" type="ORF">Pmar_PMAR027514</name>
</gene>
<dbReference type="InParanoid" id="C5KRN1"/>
<sequence length="580" mass="64983">MELRTYQLEVLAKIREFKSTVAFMPTGSGKTLVAVWLLRERIALQQRDVADGQAKKVCVFSAPNKVLCHQQADYIGSNIGDDQRCRIRVLTGETPRIDNWCGTEWKDILASVEVIVCVPEILRRALACNFVDSNLIDTLIFDECHHCVSKKGVSSGHPYCQLAQLARGARKYVGLTASPINCKKVDVKKNMQQLKTVLSLNGECEIVRPSATLAELQEYVHTPEPQLELYASPVYRPNCDRFDDCKAKGQRLHDLMCGAYKRVSWLDEYCAIRKSLRHVDANYTAVVGLVSANLMDLPHNEVSYYCELLGQLGKVLHEGGSRAALHALKYICRTHDEILEDYALPELYNQAEGKIEPGRLKFRIKRLEEHVAEFPLWPGTMANAVRQSLWEACEAICVYGGLELVEVAGNIDIPGVSLEDLKRYITETFVPRLLGMAVDADKLLKLRSVLQLDDLAHSKYSATIVFVGERLMARALAATLNLRYCVGGNGERVSKQTEALEWFKDTAEEGSQRAVLIATSVCDEGVDVPICDCVVMWDVPPNVRSFIQRRGRARKIRPTKSELIVLVEASNFAVTKPTRV</sequence>
<dbReference type="PROSITE" id="PS51194">
    <property type="entry name" value="HELICASE_CTER"/>
    <property type="match status" value="1"/>
</dbReference>
<dbReference type="EMBL" id="GG675869">
    <property type="protein sequence ID" value="EER12859.1"/>
    <property type="molecule type" value="Genomic_DNA"/>
</dbReference>
<dbReference type="Proteomes" id="UP000007800">
    <property type="component" value="Unassembled WGS sequence"/>
</dbReference>
<evidence type="ECO:0000256" key="1">
    <source>
        <dbReference type="ARBA" id="ARBA00022741"/>
    </source>
</evidence>
<dbReference type="InterPro" id="IPR014001">
    <property type="entry name" value="Helicase_ATP-bd"/>
</dbReference>
<organism evidence="6">
    <name type="scientific">Perkinsus marinus (strain ATCC 50983 / TXsc)</name>
    <dbReference type="NCBI Taxonomy" id="423536"/>
    <lineage>
        <taxon>Eukaryota</taxon>
        <taxon>Sar</taxon>
        <taxon>Alveolata</taxon>
        <taxon>Perkinsozoa</taxon>
        <taxon>Perkinsea</taxon>
        <taxon>Perkinsida</taxon>
        <taxon>Perkinsidae</taxon>
        <taxon>Perkinsus</taxon>
    </lineage>
</organism>
<dbReference type="OrthoDB" id="444611at2759"/>
<protein>
    <submittedName>
        <fullName evidence="5">Uncharacterized protein</fullName>
    </submittedName>
</protein>
<evidence type="ECO:0000259" key="4">
    <source>
        <dbReference type="PROSITE" id="PS51194"/>
    </source>
</evidence>
<dbReference type="InterPro" id="IPR001650">
    <property type="entry name" value="Helicase_C-like"/>
</dbReference>
<dbReference type="PANTHER" id="PTHR14074:SF16">
    <property type="entry name" value="ANTIVIRAL INNATE IMMUNE RESPONSE RECEPTOR RIG-I"/>
    <property type="match status" value="1"/>
</dbReference>
<keyword evidence="6" id="KW-1185">Reference proteome</keyword>
<evidence type="ECO:0000313" key="6">
    <source>
        <dbReference type="Proteomes" id="UP000007800"/>
    </source>
</evidence>
<dbReference type="InterPro" id="IPR011545">
    <property type="entry name" value="DEAD/DEAH_box_helicase_dom"/>
</dbReference>
<proteinExistence type="predicted"/>
<accession>C5KRN1</accession>
<evidence type="ECO:0000256" key="2">
    <source>
        <dbReference type="ARBA" id="ARBA00022840"/>
    </source>
</evidence>
<dbReference type="RefSeq" id="XP_002781064.1">
    <property type="nucleotide sequence ID" value="XM_002781018.1"/>
</dbReference>
<name>C5KRN1_PERM5</name>
<dbReference type="PROSITE" id="PS51192">
    <property type="entry name" value="HELICASE_ATP_BIND_1"/>
    <property type="match status" value="1"/>
</dbReference>
<feature type="domain" description="Helicase C-terminal" evidence="4">
    <location>
        <begin position="451"/>
        <end position="580"/>
    </location>
</feature>
<dbReference type="Gene3D" id="3.40.50.300">
    <property type="entry name" value="P-loop containing nucleotide triphosphate hydrolases"/>
    <property type="match status" value="2"/>
</dbReference>
<evidence type="ECO:0000313" key="5">
    <source>
        <dbReference type="EMBL" id="EER12859.1"/>
    </source>
</evidence>
<dbReference type="OMA" id="ASPINCK"/>
<dbReference type="GeneID" id="9055809"/>
<dbReference type="AlphaFoldDB" id="C5KRN1"/>
<dbReference type="SMART" id="SM00487">
    <property type="entry name" value="DEXDc"/>
    <property type="match status" value="1"/>
</dbReference>
<keyword evidence="1" id="KW-0547">Nucleotide-binding</keyword>
<evidence type="ECO:0000259" key="3">
    <source>
        <dbReference type="PROSITE" id="PS51192"/>
    </source>
</evidence>
<dbReference type="InterPro" id="IPR051363">
    <property type="entry name" value="RLR_Helicase"/>
</dbReference>
<dbReference type="GO" id="GO:0003676">
    <property type="term" value="F:nucleic acid binding"/>
    <property type="evidence" value="ECO:0007669"/>
    <property type="project" value="InterPro"/>
</dbReference>
<dbReference type="SMART" id="SM00490">
    <property type="entry name" value="HELICc"/>
    <property type="match status" value="1"/>
</dbReference>
<dbReference type="Pfam" id="PF00270">
    <property type="entry name" value="DEAD"/>
    <property type="match status" value="1"/>
</dbReference>
<reference evidence="5 6" key="1">
    <citation type="submission" date="2008-07" db="EMBL/GenBank/DDBJ databases">
        <authorList>
            <person name="El-Sayed N."/>
            <person name="Caler E."/>
            <person name="Inman J."/>
            <person name="Amedeo P."/>
            <person name="Hass B."/>
            <person name="Wortman J."/>
        </authorList>
    </citation>
    <scope>NUCLEOTIDE SEQUENCE [LARGE SCALE GENOMIC DNA]</scope>
    <source>
        <strain evidence="6">ATCC 50983 / TXsc</strain>
    </source>
</reference>
<dbReference type="GO" id="GO:0005524">
    <property type="term" value="F:ATP binding"/>
    <property type="evidence" value="ECO:0007669"/>
    <property type="project" value="UniProtKB-KW"/>
</dbReference>
<dbReference type="InterPro" id="IPR027417">
    <property type="entry name" value="P-loop_NTPase"/>
</dbReference>
<keyword evidence="2" id="KW-0067">ATP-binding</keyword>
<dbReference type="PANTHER" id="PTHR14074">
    <property type="entry name" value="HELICASE WITH DEATH DOMAIN-RELATED"/>
    <property type="match status" value="1"/>
</dbReference>
<dbReference type="SUPFAM" id="SSF52540">
    <property type="entry name" value="P-loop containing nucleoside triphosphate hydrolases"/>
    <property type="match status" value="1"/>
</dbReference>